<dbReference type="GeneID" id="36516107"/>
<evidence type="ECO:0000313" key="10">
    <source>
        <dbReference type="Proteomes" id="UP000238350"/>
    </source>
</evidence>
<feature type="transmembrane region" description="Helical" evidence="7">
    <location>
        <begin position="390"/>
        <end position="413"/>
    </location>
</feature>
<keyword evidence="2" id="KW-0813">Transport</keyword>
<keyword evidence="3 7" id="KW-0812">Transmembrane</keyword>
<feature type="transmembrane region" description="Helical" evidence="7">
    <location>
        <begin position="197"/>
        <end position="216"/>
    </location>
</feature>
<evidence type="ECO:0000256" key="5">
    <source>
        <dbReference type="ARBA" id="ARBA00022989"/>
    </source>
</evidence>
<keyword evidence="6 7" id="KW-0472">Membrane</keyword>
<dbReference type="Gene3D" id="1.20.1740.10">
    <property type="entry name" value="Amino acid/polyamine transporter I"/>
    <property type="match status" value="1"/>
</dbReference>
<protein>
    <submittedName>
        <fullName evidence="9">Tryptophan permease</fullName>
    </submittedName>
</protein>
<evidence type="ECO:0000256" key="1">
    <source>
        <dbReference type="ARBA" id="ARBA00004141"/>
    </source>
</evidence>
<feature type="domain" description="Amino acid permease/ SLC12A" evidence="8">
    <location>
        <begin position="165"/>
        <end position="437"/>
    </location>
</feature>
<feature type="transmembrane region" description="Helical" evidence="7">
    <location>
        <begin position="170"/>
        <end position="191"/>
    </location>
</feature>
<dbReference type="GO" id="GO:0015171">
    <property type="term" value="F:amino acid transmembrane transporter activity"/>
    <property type="evidence" value="ECO:0007669"/>
    <property type="project" value="TreeGrafter"/>
</dbReference>
<dbReference type="GO" id="GO:0016020">
    <property type="term" value="C:membrane"/>
    <property type="evidence" value="ECO:0007669"/>
    <property type="project" value="UniProtKB-SubCell"/>
</dbReference>
<proteinExistence type="predicted"/>
<dbReference type="AlphaFoldDB" id="A0A2T0FIH7"/>
<dbReference type="STRING" id="45607.A0A2T0FIH7"/>
<dbReference type="Proteomes" id="UP000238350">
    <property type="component" value="Unassembled WGS sequence"/>
</dbReference>
<feature type="transmembrane region" description="Helical" evidence="7">
    <location>
        <begin position="365"/>
        <end position="384"/>
    </location>
</feature>
<keyword evidence="10" id="KW-1185">Reference proteome</keyword>
<dbReference type="PANTHER" id="PTHR43341:SF1">
    <property type="entry name" value="GENERAL AMINO-ACID PERMEASE GAP1"/>
    <property type="match status" value="1"/>
</dbReference>
<evidence type="ECO:0000256" key="4">
    <source>
        <dbReference type="ARBA" id="ARBA00022970"/>
    </source>
</evidence>
<accession>A0A2T0FIH7</accession>
<dbReference type="PIRSF" id="PIRSF006060">
    <property type="entry name" value="AA_transporter"/>
    <property type="match status" value="1"/>
</dbReference>
<dbReference type="PANTHER" id="PTHR43341">
    <property type="entry name" value="AMINO ACID PERMEASE"/>
    <property type="match status" value="1"/>
</dbReference>
<sequence length="438" mass="46954">MSLSSKDIEKNQKGLTLEETESVLEQTEVINLKQTLFRKIISDFKPVDIIEPDPSLTKEQQAIANTVTVPLQRKLKGRHIQMIAIGGSIGAGLFIASGRVLKTGGPGGVSIGYCLIGLLMFLTMTALGELGVRFPVSGVFSAYNTRFIDRTVTISYWKGDHNGATEVNPAAWVSLFIAVITFINLFGVQGYGEAECVFSSIKVLTIVGFIILGIVLTRGGGPHGHYLGLKHWDNPGTFANGTKRVISVLMSATYAFSGTELAACKQVFWRILLFYVVSLTLVGCLVPYTDHRLGAAANASASPFVIAIKNAGISGLPSVINLVIIIAVLSVGNAAIFAASRTIGSMSAQGFGPRFLLTIDRRGRPLYALLVVFAFGLLGFIAASDQAGTAFNWLSSIGGLASILIWGSINLCYIRNRLAMRQQDVSTDLLEYKAPLGI</sequence>
<feature type="transmembrane region" description="Helical" evidence="7">
    <location>
        <begin position="267"/>
        <end position="288"/>
    </location>
</feature>
<dbReference type="EMBL" id="NDIQ01000021">
    <property type="protein sequence ID" value="PRT54739.1"/>
    <property type="molecule type" value="Genomic_DNA"/>
</dbReference>
<evidence type="ECO:0000256" key="2">
    <source>
        <dbReference type="ARBA" id="ARBA00022448"/>
    </source>
</evidence>
<dbReference type="InterPro" id="IPR050524">
    <property type="entry name" value="APC_YAT"/>
</dbReference>
<gene>
    <name evidence="9" type="ORF">B9G98_02359</name>
</gene>
<name>A0A2T0FIH7_9ASCO</name>
<keyword evidence="4" id="KW-0029">Amino-acid transport</keyword>
<dbReference type="OrthoDB" id="3900342at2759"/>
<evidence type="ECO:0000256" key="3">
    <source>
        <dbReference type="ARBA" id="ARBA00022692"/>
    </source>
</evidence>
<dbReference type="Pfam" id="PF00324">
    <property type="entry name" value="AA_permease"/>
    <property type="match status" value="2"/>
</dbReference>
<feature type="transmembrane region" description="Helical" evidence="7">
    <location>
        <begin position="319"/>
        <end position="344"/>
    </location>
</feature>
<feature type="transmembrane region" description="Helical" evidence="7">
    <location>
        <begin position="82"/>
        <end position="101"/>
    </location>
</feature>
<feature type="domain" description="Amino acid permease/ SLC12A" evidence="8">
    <location>
        <begin position="79"/>
        <end position="152"/>
    </location>
</feature>
<reference evidence="9 10" key="1">
    <citation type="submission" date="2017-04" db="EMBL/GenBank/DDBJ databases">
        <title>Genome sequencing of [Candida] sorbophila.</title>
        <authorList>
            <person name="Ahn J.O."/>
        </authorList>
    </citation>
    <scope>NUCLEOTIDE SEQUENCE [LARGE SCALE GENOMIC DNA]</scope>
    <source>
        <strain evidence="9 10">DS02</strain>
    </source>
</reference>
<evidence type="ECO:0000259" key="8">
    <source>
        <dbReference type="Pfam" id="PF00324"/>
    </source>
</evidence>
<feature type="transmembrane region" description="Helical" evidence="7">
    <location>
        <begin position="107"/>
        <end position="127"/>
    </location>
</feature>
<organism evidence="9 10">
    <name type="scientific">Wickerhamiella sorbophila</name>
    <dbReference type="NCBI Taxonomy" id="45607"/>
    <lineage>
        <taxon>Eukaryota</taxon>
        <taxon>Fungi</taxon>
        <taxon>Dikarya</taxon>
        <taxon>Ascomycota</taxon>
        <taxon>Saccharomycotina</taxon>
        <taxon>Dipodascomycetes</taxon>
        <taxon>Dipodascales</taxon>
        <taxon>Trichomonascaceae</taxon>
        <taxon>Wickerhamiella</taxon>
    </lineage>
</organism>
<evidence type="ECO:0000313" key="9">
    <source>
        <dbReference type="EMBL" id="PRT54739.1"/>
    </source>
</evidence>
<comment type="caution">
    <text evidence="9">The sequence shown here is derived from an EMBL/GenBank/DDBJ whole genome shotgun (WGS) entry which is preliminary data.</text>
</comment>
<dbReference type="RefSeq" id="XP_024664684.1">
    <property type="nucleotide sequence ID" value="XM_024808916.1"/>
</dbReference>
<evidence type="ECO:0000256" key="6">
    <source>
        <dbReference type="ARBA" id="ARBA00023136"/>
    </source>
</evidence>
<comment type="subcellular location">
    <subcellularLocation>
        <location evidence="1">Membrane</location>
        <topology evidence="1">Multi-pass membrane protein</topology>
    </subcellularLocation>
</comment>
<dbReference type="InterPro" id="IPR004841">
    <property type="entry name" value="AA-permease/SLC12A_dom"/>
</dbReference>
<evidence type="ECO:0000256" key="7">
    <source>
        <dbReference type="SAM" id="Phobius"/>
    </source>
</evidence>
<keyword evidence="5 7" id="KW-1133">Transmembrane helix</keyword>